<evidence type="ECO:0000313" key="8">
    <source>
        <dbReference type="Proteomes" id="UP001597180"/>
    </source>
</evidence>
<dbReference type="PANTHER" id="PTHR13353">
    <property type="entry name" value="TRANSMEMBRANE PROTEIN 19"/>
    <property type="match status" value="1"/>
</dbReference>
<keyword evidence="3 6" id="KW-0812">Transmembrane</keyword>
<comment type="caution">
    <text evidence="7">The sequence shown here is derived from an EMBL/GenBank/DDBJ whole genome shotgun (WGS) entry which is preliminary data.</text>
</comment>
<gene>
    <name evidence="7" type="ORF">ACFQ4B_02695</name>
</gene>
<evidence type="ECO:0000256" key="3">
    <source>
        <dbReference type="ARBA" id="ARBA00022692"/>
    </source>
</evidence>
<protein>
    <submittedName>
        <fullName evidence="7">DUF92 domain-containing protein</fullName>
    </submittedName>
</protein>
<feature type="transmembrane region" description="Helical" evidence="6">
    <location>
        <begin position="153"/>
        <end position="177"/>
    </location>
</feature>
<reference evidence="8" key="1">
    <citation type="journal article" date="2019" name="Int. J. Syst. Evol. Microbiol.">
        <title>The Global Catalogue of Microorganisms (GCM) 10K type strain sequencing project: providing services to taxonomists for standard genome sequencing and annotation.</title>
        <authorList>
            <consortium name="The Broad Institute Genomics Platform"/>
            <consortium name="The Broad Institute Genome Sequencing Center for Infectious Disease"/>
            <person name="Wu L."/>
            <person name="Ma J."/>
        </authorList>
    </citation>
    <scope>NUCLEOTIDE SEQUENCE [LARGE SCALE GENOMIC DNA]</scope>
    <source>
        <strain evidence="8">CCUG 53270</strain>
    </source>
</reference>
<evidence type="ECO:0000256" key="5">
    <source>
        <dbReference type="ARBA" id="ARBA00023136"/>
    </source>
</evidence>
<comment type="subcellular location">
    <subcellularLocation>
        <location evidence="1">Membrane</location>
        <topology evidence="1">Multi-pass membrane protein</topology>
    </subcellularLocation>
</comment>
<accession>A0ABW3UDN0</accession>
<feature type="transmembrane region" description="Helical" evidence="6">
    <location>
        <begin position="110"/>
        <end position="132"/>
    </location>
</feature>
<organism evidence="7 8">
    <name type="scientific">Paenibacillus vulneris</name>
    <dbReference type="NCBI Taxonomy" id="1133364"/>
    <lineage>
        <taxon>Bacteria</taxon>
        <taxon>Bacillati</taxon>
        <taxon>Bacillota</taxon>
        <taxon>Bacilli</taxon>
        <taxon>Bacillales</taxon>
        <taxon>Paenibacillaceae</taxon>
        <taxon>Paenibacillus</taxon>
    </lineage>
</organism>
<dbReference type="InterPro" id="IPR002794">
    <property type="entry name" value="DUF92_TMEM19"/>
</dbReference>
<feature type="transmembrane region" description="Helical" evidence="6">
    <location>
        <begin position="254"/>
        <end position="273"/>
    </location>
</feature>
<dbReference type="RefSeq" id="WP_345591369.1">
    <property type="nucleotide sequence ID" value="NZ_BAABJG010000027.1"/>
</dbReference>
<evidence type="ECO:0000256" key="2">
    <source>
        <dbReference type="ARBA" id="ARBA00009012"/>
    </source>
</evidence>
<dbReference type="Pfam" id="PF01940">
    <property type="entry name" value="DUF92"/>
    <property type="match status" value="1"/>
</dbReference>
<dbReference type="PANTHER" id="PTHR13353:SF5">
    <property type="entry name" value="TRANSMEMBRANE PROTEIN 19"/>
    <property type="match status" value="1"/>
</dbReference>
<feature type="transmembrane region" description="Helical" evidence="6">
    <location>
        <begin position="30"/>
        <end position="61"/>
    </location>
</feature>
<keyword evidence="4 6" id="KW-1133">Transmembrane helix</keyword>
<evidence type="ECO:0000256" key="6">
    <source>
        <dbReference type="SAM" id="Phobius"/>
    </source>
</evidence>
<feature type="transmembrane region" description="Helical" evidence="6">
    <location>
        <begin position="87"/>
        <end position="104"/>
    </location>
</feature>
<dbReference type="EMBL" id="JBHTLU010000007">
    <property type="protein sequence ID" value="MFD1219018.1"/>
    <property type="molecule type" value="Genomic_DNA"/>
</dbReference>
<evidence type="ECO:0000256" key="1">
    <source>
        <dbReference type="ARBA" id="ARBA00004141"/>
    </source>
</evidence>
<keyword evidence="5 6" id="KW-0472">Membrane</keyword>
<sequence length="274" mass="28649">MLDWVIGIVCSLVIAAAAYAKRSLSASGAAAAVIVGTVMYVFGSLSWFGTLIVFFITSSLLSKWKQRRKAAVEQHYAKSGRRDAGQVLANGGIGMLLCIGHSLWAHPFWWAAFIGVMATVNADTWATEIGGLSRSMPRSIVNGRKVPAGTSGGITWLGLAASLAGGIVIGVSAWALLQLQGVPEAGQANEGSLTGLVLLGALGGMAGSLIDSWLGAVCQVMYRCKVCGRELEKSRHCDTAAERIRGASVMTNDAVNLLSSCLGGAVCLMVYRLL</sequence>
<comment type="similarity">
    <text evidence="2">Belongs to the TMEM19 family.</text>
</comment>
<name>A0ABW3UDN0_9BACL</name>
<evidence type="ECO:0000256" key="4">
    <source>
        <dbReference type="ARBA" id="ARBA00022989"/>
    </source>
</evidence>
<evidence type="ECO:0000313" key="7">
    <source>
        <dbReference type="EMBL" id="MFD1219018.1"/>
    </source>
</evidence>
<keyword evidence="8" id="KW-1185">Reference proteome</keyword>
<dbReference type="Proteomes" id="UP001597180">
    <property type="component" value="Unassembled WGS sequence"/>
</dbReference>
<proteinExistence type="inferred from homology"/>
<feature type="transmembrane region" description="Helical" evidence="6">
    <location>
        <begin position="197"/>
        <end position="222"/>
    </location>
</feature>